<gene>
    <name evidence="1" type="ORF">BLTE_01470</name>
</gene>
<dbReference type="EMBL" id="AP018907">
    <property type="protein sequence ID" value="BBF91462.1"/>
    <property type="molecule type" value="Genomic_DNA"/>
</dbReference>
<protein>
    <submittedName>
        <fullName evidence="1">Uncharacterized protein</fullName>
    </submittedName>
</protein>
<reference evidence="1 2" key="1">
    <citation type="submission" date="2018-08" db="EMBL/GenBank/DDBJ databases">
        <title>Complete genome sequencing of Blastochloris tepida GI.</title>
        <authorList>
            <person name="Tsukatani Y."/>
            <person name="Mori H."/>
        </authorList>
    </citation>
    <scope>NUCLEOTIDE SEQUENCE [LARGE SCALE GENOMIC DNA]</scope>
    <source>
        <strain evidence="1 2">GI</strain>
    </source>
</reference>
<accession>A0A348FVX9</accession>
<organism evidence="1 2">
    <name type="scientific">Blastochloris tepida</name>
    <dbReference type="NCBI Taxonomy" id="2233851"/>
    <lineage>
        <taxon>Bacteria</taxon>
        <taxon>Pseudomonadati</taxon>
        <taxon>Pseudomonadota</taxon>
        <taxon>Alphaproteobacteria</taxon>
        <taxon>Hyphomicrobiales</taxon>
        <taxon>Blastochloridaceae</taxon>
        <taxon>Blastochloris</taxon>
    </lineage>
</organism>
<proteinExistence type="predicted"/>
<evidence type="ECO:0000313" key="1">
    <source>
        <dbReference type="EMBL" id="BBF91462.1"/>
    </source>
</evidence>
<sequence>MDRVSRLEQLLQIYGLDVPRRVARVEKFLERAHGAAVTATCIEIQDLDHSPVSDHATRLCGRAGARLAGARLKRARLAGTIGIGVIGVGMCSEMCLGVTGWNRPCPSGWPADGGRRNLMPTLLPHPGQHAR</sequence>
<dbReference type="AlphaFoldDB" id="A0A348FVX9"/>
<dbReference type="Proteomes" id="UP000266934">
    <property type="component" value="Chromosome"/>
</dbReference>
<evidence type="ECO:0000313" key="2">
    <source>
        <dbReference type="Proteomes" id="UP000266934"/>
    </source>
</evidence>
<keyword evidence="2" id="KW-1185">Reference proteome</keyword>
<dbReference type="KEGG" id="blag:BLTE_01470"/>
<name>A0A348FVX9_9HYPH</name>